<dbReference type="PIRSF" id="PIRSF006287">
    <property type="entry name" value="UCP006287"/>
    <property type="match status" value="1"/>
</dbReference>
<reference evidence="3 4" key="1">
    <citation type="journal article" date="2014" name="Genome Biol. Evol.">
        <title>Genome degeneration and adaptation in a nascent stage of symbiosis.</title>
        <authorList>
            <person name="Oakeson K.F."/>
            <person name="Gil R."/>
            <person name="Clayton A.L."/>
            <person name="Dunn D.M."/>
            <person name="von Niederhausern A.C."/>
            <person name="Hamil C."/>
            <person name="Aoyagi A."/>
            <person name="Duval B."/>
            <person name="Baca A."/>
            <person name="Silva F.J."/>
            <person name="Vallier A."/>
            <person name="Jackson D.G."/>
            <person name="Latorre A."/>
            <person name="Weiss R.B."/>
            <person name="Heddi A."/>
            <person name="Moya A."/>
            <person name="Dale C."/>
        </authorList>
    </citation>
    <scope>NUCLEOTIDE SEQUENCE [LARGE SCALE GENOMIC DNA]</scope>
    <source>
        <strain evidence="3 4">HS1</strain>
    </source>
</reference>
<dbReference type="NCBIfam" id="NF003576">
    <property type="entry name" value="PRK05248.1-3"/>
    <property type="match status" value="1"/>
</dbReference>
<proteinExistence type="inferred from homology"/>
<comment type="similarity">
    <text evidence="1 2">Belongs to the UPF0231 family.</text>
</comment>
<keyword evidence="4" id="KW-1185">Reference proteome</keyword>
<dbReference type="HOGENOM" id="CLU_139226_0_0_6"/>
<protein>
    <recommendedName>
        <fullName evidence="2">UPF0231 protein Sant_3322</fullName>
    </recommendedName>
</protein>
<evidence type="ECO:0000256" key="1">
    <source>
        <dbReference type="ARBA" id="ARBA00005367"/>
    </source>
</evidence>
<dbReference type="OrthoDB" id="5739292at2"/>
<dbReference type="Proteomes" id="UP000019028">
    <property type="component" value="Chromosome"/>
</dbReference>
<dbReference type="AlphaFoldDB" id="W0HX12"/>
<sequence length="121" mass="13776">MDYEFLRDVTGQVIVKFSMGHEAIGHWLNDEVKGDMALLADVERRLLSLSGSLAQWQHIGHEYTLLIDAEEVMVRANGISVECDDLEEGLSYYDEESLSLCGSDDFLLMLKRYRQFMHTGG</sequence>
<dbReference type="RefSeq" id="WP_025423449.1">
    <property type="nucleotide sequence ID" value="NZ_CP006569.1"/>
</dbReference>
<dbReference type="PATRIC" id="fig|1239307.3.peg.3655"/>
<dbReference type="InterPro" id="IPR008249">
    <property type="entry name" value="UPF0231"/>
</dbReference>
<dbReference type="EMBL" id="CP006569">
    <property type="protein sequence ID" value="AHF78314.1"/>
    <property type="molecule type" value="Genomic_DNA"/>
</dbReference>
<organism evidence="3 4">
    <name type="scientific">Sodalis praecaptivus</name>
    <dbReference type="NCBI Taxonomy" id="1239307"/>
    <lineage>
        <taxon>Bacteria</taxon>
        <taxon>Pseudomonadati</taxon>
        <taxon>Pseudomonadota</taxon>
        <taxon>Gammaproteobacteria</taxon>
        <taxon>Enterobacterales</taxon>
        <taxon>Bruguierivoracaceae</taxon>
        <taxon>Sodalis</taxon>
    </lineage>
</organism>
<name>W0HX12_9GAMM</name>
<evidence type="ECO:0000313" key="3">
    <source>
        <dbReference type="EMBL" id="AHF78314.1"/>
    </source>
</evidence>
<gene>
    <name evidence="3" type="ORF">Sant_3322</name>
</gene>
<evidence type="ECO:0000256" key="2">
    <source>
        <dbReference type="HAMAP-Rule" id="MF_01053"/>
    </source>
</evidence>
<evidence type="ECO:0000313" key="4">
    <source>
        <dbReference type="Proteomes" id="UP000019028"/>
    </source>
</evidence>
<dbReference type="HAMAP" id="MF_01053">
    <property type="entry name" value="UPF0231"/>
    <property type="match status" value="1"/>
</dbReference>
<accession>W0HX12</accession>
<dbReference type="KEGG" id="sod:Sant_3322"/>
<dbReference type="Pfam" id="PF06062">
    <property type="entry name" value="UPF0231"/>
    <property type="match status" value="1"/>
</dbReference>